<feature type="chain" id="PRO_5035452914" evidence="1">
    <location>
        <begin position="20"/>
        <end position="153"/>
    </location>
</feature>
<dbReference type="EMBL" id="JAGPXF010000006">
    <property type="protein sequence ID" value="KAH7239420.1"/>
    <property type="molecule type" value="Genomic_DNA"/>
</dbReference>
<reference evidence="2" key="1">
    <citation type="journal article" date="2021" name="Nat. Commun.">
        <title>Genetic determinants of endophytism in the Arabidopsis root mycobiome.</title>
        <authorList>
            <person name="Mesny F."/>
            <person name="Miyauchi S."/>
            <person name="Thiergart T."/>
            <person name="Pickel B."/>
            <person name="Atanasova L."/>
            <person name="Karlsson M."/>
            <person name="Huettel B."/>
            <person name="Barry K.W."/>
            <person name="Haridas S."/>
            <person name="Chen C."/>
            <person name="Bauer D."/>
            <person name="Andreopoulos W."/>
            <person name="Pangilinan J."/>
            <person name="LaButti K."/>
            <person name="Riley R."/>
            <person name="Lipzen A."/>
            <person name="Clum A."/>
            <person name="Drula E."/>
            <person name="Henrissat B."/>
            <person name="Kohler A."/>
            <person name="Grigoriev I.V."/>
            <person name="Martin F.M."/>
            <person name="Hacquard S."/>
        </authorList>
    </citation>
    <scope>NUCLEOTIDE SEQUENCE</scope>
    <source>
        <strain evidence="2">MPI-SDFR-AT-0068</strain>
    </source>
</reference>
<evidence type="ECO:0000313" key="2">
    <source>
        <dbReference type="EMBL" id="KAH7239420.1"/>
    </source>
</evidence>
<accession>A0A8K0W9Q9</accession>
<protein>
    <submittedName>
        <fullName evidence="2">Uncharacterized protein</fullName>
    </submittedName>
</protein>
<keyword evidence="3" id="KW-1185">Reference proteome</keyword>
<dbReference type="Proteomes" id="UP000813427">
    <property type="component" value="Unassembled WGS sequence"/>
</dbReference>
<evidence type="ECO:0000256" key="1">
    <source>
        <dbReference type="SAM" id="SignalP"/>
    </source>
</evidence>
<keyword evidence="1" id="KW-0732">Signal</keyword>
<feature type="signal peptide" evidence="1">
    <location>
        <begin position="1"/>
        <end position="19"/>
    </location>
</feature>
<dbReference type="AlphaFoldDB" id="A0A8K0W9Q9"/>
<gene>
    <name evidence="2" type="ORF">BKA59DRAFT_458736</name>
</gene>
<comment type="caution">
    <text evidence="2">The sequence shown here is derived from an EMBL/GenBank/DDBJ whole genome shotgun (WGS) entry which is preliminary data.</text>
</comment>
<organism evidence="2 3">
    <name type="scientific">Fusarium tricinctum</name>
    <dbReference type="NCBI Taxonomy" id="61284"/>
    <lineage>
        <taxon>Eukaryota</taxon>
        <taxon>Fungi</taxon>
        <taxon>Dikarya</taxon>
        <taxon>Ascomycota</taxon>
        <taxon>Pezizomycotina</taxon>
        <taxon>Sordariomycetes</taxon>
        <taxon>Hypocreomycetidae</taxon>
        <taxon>Hypocreales</taxon>
        <taxon>Nectriaceae</taxon>
        <taxon>Fusarium</taxon>
        <taxon>Fusarium tricinctum species complex</taxon>
    </lineage>
</organism>
<name>A0A8K0W9Q9_9HYPO</name>
<evidence type="ECO:0000313" key="3">
    <source>
        <dbReference type="Proteomes" id="UP000813427"/>
    </source>
</evidence>
<sequence>MKFFTIAVLLAGVSNLAEAWQLIAYEKDYSCNGGGRNRVDMPGTGCKECGNGNGGCVGAFTPRSVGLGGNDDCILYNQNDCQGNSVWNVRGQSPGCKSVGDVVRSYKCVVQVHASIHATAHGETQDVKRRKQQANPVKEVQRFYSRKAILRRD</sequence>
<proteinExistence type="predicted"/>